<feature type="domain" description="THIF-type NAD/FAD binding fold" evidence="1">
    <location>
        <begin position="10"/>
        <end position="272"/>
    </location>
</feature>
<dbReference type="Pfam" id="PF00899">
    <property type="entry name" value="ThiF"/>
    <property type="match status" value="1"/>
</dbReference>
<dbReference type="GO" id="GO:0031510">
    <property type="term" value="C:SUMO activating enzyme complex"/>
    <property type="evidence" value="ECO:0007669"/>
    <property type="project" value="TreeGrafter"/>
</dbReference>
<dbReference type="AlphaFoldDB" id="A0A2P4Z1U3"/>
<dbReference type="InterPro" id="IPR000594">
    <property type="entry name" value="ThiF_NAD_FAD-bd"/>
</dbReference>
<dbReference type="OrthoDB" id="412647at2759"/>
<evidence type="ECO:0000259" key="1">
    <source>
        <dbReference type="Pfam" id="PF00899"/>
    </source>
</evidence>
<reference evidence="2 3" key="1">
    <citation type="submission" date="2014-04" db="EMBL/GenBank/DDBJ databases">
        <title>Comparative Genomics of Cryptosporidium Species.</title>
        <authorList>
            <person name="Silva J.C."/>
            <person name="Su Q."/>
            <person name="Chalmers R."/>
            <person name="Chibucos M.C."/>
            <person name="Elwin K."/>
            <person name="Godinez A."/>
            <person name="Guo F."/>
            <person name="Huynh K."/>
            <person name="Orvis J."/>
            <person name="Ott S."/>
            <person name="Sadzewicz L."/>
            <person name="Sengamalay N."/>
            <person name="Shetty A."/>
            <person name="Sun M."/>
            <person name="Tallon L."/>
            <person name="Xiao L."/>
            <person name="Zhang H."/>
            <person name="Fraser C.M."/>
            <person name="Zhu G."/>
            <person name="Kissinger J."/>
            <person name="Widmer G."/>
        </authorList>
    </citation>
    <scope>NUCLEOTIDE SEQUENCE [LARGE SCALE GENOMIC DNA]</scope>
    <source>
        <strain evidence="2 3">UKMEL1</strain>
    </source>
</reference>
<dbReference type="GO" id="GO:0005737">
    <property type="term" value="C:cytoplasm"/>
    <property type="evidence" value="ECO:0007669"/>
    <property type="project" value="TreeGrafter"/>
</dbReference>
<comment type="caution">
    <text evidence="2">The sequence shown here is derived from an EMBL/GenBank/DDBJ whole genome shotgun (WGS) entry which is preliminary data.</text>
</comment>
<evidence type="ECO:0000313" key="2">
    <source>
        <dbReference type="EMBL" id="POM84042.1"/>
    </source>
</evidence>
<dbReference type="VEuPathDB" id="CryptoDB:CmeUKMEL1_10415"/>
<dbReference type="EMBL" id="JIBK01000036">
    <property type="protein sequence ID" value="POM84042.1"/>
    <property type="molecule type" value="Genomic_DNA"/>
</dbReference>
<dbReference type="PANTHER" id="PTHR10953:SF162">
    <property type="entry name" value="SUMO-ACTIVATING ENZYME SUBUNIT 1"/>
    <property type="match status" value="1"/>
</dbReference>
<dbReference type="InterPro" id="IPR045886">
    <property type="entry name" value="ThiF/MoeB/HesA"/>
</dbReference>
<dbReference type="GO" id="GO:0016925">
    <property type="term" value="P:protein sumoylation"/>
    <property type="evidence" value="ECO:0007669"/>
    <property type="project" value="TreeGrafter"/>
</dbReference>
<dbReference type="PANTHER" id="PTHR10953">
    <property type="entry name" value="UBIQUITIN-ACTIVATING ENZYME E1"/>
    <property type="match status" value="1"/>
</dbReference>
<dbReference type="Gene3D" id="3.40.50.720">
    <property type="entry name" value="NAD(P)-binding Rossmann-like Domain"/>
    <property type="match status" value="1"/>
</dbReference>
<dbReference type="Proteomes" id="UP000236928">
    <property type="component" value="Unassembled WGS sequence"/>
</dbReference>
<organism evidence="2 3">
    <name type="scientific">Cryptosporidium meleagridis</name>
    <dbReference type="NCBI Taxonomy" id="93969"/>
    <lineage>
        <taxon>Eukaryota</taxon>
        <taxon>Sar</taxon>
        <taxon>Alveolata</taxon>
        <taxon>Apicomplexa</taxon>
        <taxon>Conoidasida</taxon>
        <taxon>Coccidia</taxon>
        <taxon>Eucoccidiorida</taxon>
        <taxon>Eimeriorina</taxon>
        <taxon>Cryptosporidiidae</taxon>
        <taxon>Cryptosporidium</taxon>
    </lineage>
</organism>
<accession>A0A2P4Z1U3</accession>
<dbReference type="GO" id="GO:0019948">
    <property type="term" value="F:SUMO activating enzyme activity"/>
    <property type="evidence" value="ECO:0007669"/>
    <property type="project" value="TreeGrafter"/>
</dbReference>
<dbReference type="InterPro" id="IPR035985">
    <property type="entry name" value="Ubiquitin-activating_enz"/>
</dbReference>
<evidence type="ECO:0000313" key="3">
    <source>
        <dbReference type="Proteomes" id="UP000236928"/>
    </source>
</evidence>
<proteinExistence type="predicted"/>
<name>A0A2P4Z1U3_9CRYT</name>
<dbReference type="SUPFAM" id="SSF69572">
    <property type="entry name" value="Activating enzymes of the ubiquitin-like proteins"/>
    <property type="match status" value="1"/>
</dbReference>
<gene>
    <name evidence="2" type="ORF">CmeUKMEL1_10415</name>
</gene>
<keyword evidence="3" id="KW-1185">Reference proteome</keyword>
<protein>
    <recommendedName>
        <fullName evidence="1">THIF-type NAD/FAD binding fold domain-containing protein</fullName>
    </recommendedName>
</protein>
<sequence>MLSEDEVAIYDRQIRLWGSQAQKKLMNSELLILGLSPIHFEFIKNIVLAGIKASIWDNINTRSCDLACNFLLEEEDIGKRRMVCIDKFKEMNPLTKIYTADQNETNAELFCESCLNKTNYTGIVVSLDEEVNMLNAKNISKKFQSKDIFISFSVSIGTRIFLFFNNNTINFDEALEFNIDKLKQILHSVKNLHPYILIIICMLRERYQKAVKNESHSSEIGEILREIRTTPSIEIEKALELEKLFNETWGKTISPIASIGGGLLCQEVTKFCIHGFGEYFCCIFDMEQCEAVTATVKMCHA</sequence>